<evidence type="ECO:0000313" key="5">
    <source>
        <dbReference type="EMBL" id="KAF4950236.1"/>
    </source>
</evidence>
<dbReference type="PANTHER" id="PTHR43004">
    <property type="entry name" value="TRK SYSTEM POTASSIUM UPTAKE PROTEIN"/>
    <property type="match status" value="1"/>
</dbReference>
<dbReference type="InterPro" id="IPR036188">
    <property type="entry name" value="FAD/NAD-bd_sf"/>
</dbReference>
<reference evidence="5" key="2">
    <citation type="submission" date="2020-05" db="EMBL/GenBank/DDBJ databases">
        <authorList>
            <person name="Kim H.-S."/>
            <person name="Proctor R.H."/>
            <person name="Brown D.W."/>
        </authorList>
    </citation>
    <scope>NUCLEOTIDE SEQUENCE</scope>
    <source>
        <strain evidence="5">NRRL 45417</strain>
    </source>
</reference>
<organism evidence="5 6">
    <name type="scientific">Fusarium gaditjirri</name>
    <dbReference type="NCBI Taxonomy" id="282569"/>
    <lineage>
        <taxon>Eukaryota</taxon>
        <taxon>Fungi</taxon>
        <taxon>Dikarya</taxon>
        <taxon>Ascomycota</taxon>
        <taxon>Pezizomycotina</taxon>
        <taxon>Sordariomycetes</taxon>
        <taxon>Hypocreomycetidae</taxon>
        <taxon>Hypocreales</taxon>
        <taxon>Nectriaceae</taxon>
        <taxon>Fusarium</taxon>
        <taxon>Fusarium nisikadoi species complex</taxon>
    </lineage>
</organism>
<evidence type="ECO:0000256" key="3">
    <source>
        <dbReference type="ARBA" id="ARBA00023002"/>
    </source>
</evidence>
<dbReference type="OrthoDB" id="2690153at2759"/>
<dbReference type="GO" id="GO:0071949">
    <property type="term" value="F:FAD binding"/>
    <property type="evidence" value="ECO:0007669"/>
    <property type="project" value="InterPro"/>
</dbReference>
<evidence type="ECO:0000313" key="6">
    <source>
        <dbReference type="Proteomes" id="UP000604273"/>
    </source>
</evidence>
<keyword evidence="6" id="KW-1185">Reference proteome</keyword>
<name>A0A8H4WUC9_9HYPO</name>
<dbReference type="Pfam" id="PF01494">
    <property type="entry name" value="FAD_binding_3"/>
    <property type="match status" value="1"/>
</dbReference>
<dbReference type="GO" id="GO:0016709">
    <property type="term" value="F:oxidoreductase activity, acting on paired donors, with incorporation or reduction of molecular oxygen, NAD(P)H as one donor, and incorporation of one atom of oxygen"/>
    <property type="evidence" value="ECO:0007669"/>
    <property type="project" value="UniProtKB-ARBA"/>
</dbReference>
<feature type="domain" description="FAD-binding" evidence="4">
    <location>
        <begin position="19"/>
        <end position="378"/>
    </location>
</feature>
<dbReference type="Gene3D" id="3.50.50.60">
    <property type="entry name" value="FAD/NAD(P)-binding domain"/>
    <property type="match status" value="1"/>
</dbReference>
<dbReference type="InterPro" id="IPR050641">
    <property type="entry name" value="RIFMO-like"/>
</dbReference>
<keyword evidence="1" id="KW-0285">Flavoprotein</keyword>
<protein>
    <recommendedName>
        <fullName evidence="4">FAD-binding domain-containing protein</fullName>
    </recommendedName>
</protein>
<evidence type="ECO:0000256" key="1">
    <source>
        <dbReference type="ARBA" id="ARBA00022630"/>
    </source>
</evidence>
<dbReference type="SUPFAM" id="SSF51905">
    <property type="entry name" value="FAD/NAD(P)-binding domain"/>
    <property type="match status" value="1"/>
</dbReference>
<evidence type="ECO:0000256" key="2">
    <source>
        <dbReference type="ARBA" id="ARBA00022827"/>
    </source>
</evidence>
<gene>
    <name evidence="5" type="ORF">FGADI_8324</name>
</gene>
<keyword evidence="3" id="KW-0560">Oxidoreductase</keyword>
<dbReference type="Gene3D" id="3.30.9.10">
    <property type="entry name" value="D-Amino Acid Oxidase, subunit A, domain 2"/>
    <property type="match status" value="1"/>
</dbReference>
<comment type="caution">
    <text evidence="5">The sequence shown here is derived from an EMBL/GenBank/DDBJ whole genome shotgun (WGS) entry which is preliminary data.</text>
</comment>
<keyword evidence="2" id="KW-0274">FAD</keyword>
<dbReference type="Proteomes" id="UP000604273">
    <property type="component" value="Unassembled WGS sequence"/>
</dbReference>
<dbReference type="PRINTS" id="PR00420">
    <property type="entry name" value="RNGMNOXGNASE"/>
</dbReference>
<dbReference type="EMBL" id="JABFAI010000217">
    <property type="protein sequence ID" value="KAF4950236.1"/>
    <property type="molecule type" value="Genomic_DNA"/>
</dbReference>
<dbReference type="InterPro" id="IPR002938">
    <property type="entry name" value="FAD-bd"/>
</dbReference>
<dbReference type="Gene3D" id="3.40.30.120">
    <property type="match status" value="1"/>
</dbReference>
<reference evidence="5" key="1">
    <citation type="journal article" date="2020" name="BMC Genomics">
        <title>Correction to: Identification and distribution of gene clusters required for synthesis of sphingolipid metabolism inhibitors in diverse species of the filamentous fungus Fusarium.</title>
        <authorList>
            <person name="Kim H.S."/>
            <person name="Lohmar J.M."/>
            <person name="Busman M."/>
            <person name="Brown D.W."/>
            <person name="Naumann T.A."/>
            <person name="Divon H.H."/>
            <person name="Lysoe E."/>
            <person name="Uhlig S."/>
            <person name="Proctor R.H."/>
        </authorList>
    </citation>
    <scope>NUCLEOTIDE SEQUENCE</scope>
    <source>
        <strain evidence="5">NRRL 45417</strain>
    </source>
</reference>
<evidence type="ECO:0000259" key="4">
    <source>
        <dbReference type="Pfam" id="PF01494"/>
    </source>
</evidence>
<proteinExistence type="predicted"/>
<dbReference type="PANTHER" id="PTHR43004:SF21">
    <property type="entry name" value="FAD-BINDING DOMAIN-CONTAINING PROTEIN-RELATED"/>
    <property type="match status" value="1"/>
</dbReference>
<sequence>MTDTAAPRHDAVEHLDSETVLIAGGGPVGLLVATVLAHYGVRSVVLERNNDTTKWPKMDLTNVSTLLILGSRPLGVPETTPYNVYMTTGLHNSKPITSWEYPSTQELRDQHRKENDGSAASEPWQRISQALFERFLKDRCDENDLIDCRFDWKMDKCTERDDTVQVNAVHVESKKTLRLTAKFMVACDGASSRTRRDLEIPLEGGPVPGYTLLVHFKSTDLSNLFKFGRFWYLFIFNDAGLHAAAICQDDKDVFTTHLLLPLDADHGSIDSHDAVYKALGGLRGPFKVNIDEILVRSAYRHSIAVARSYRSSGGKVFLAGDSAHQNIPSGGYGMNTGIGDTFDIAWKLAAVIKKGCGPGLLDSYEEERRPIVLRSIERSGVHMQAHISMAGILAGNASLVEEDSSEGERLRQRVAQHYQENNGENIDFGIEMDHRHKSHIYPSPTAEDGEEPLWEPSRYLPSTFPGSRAPHVFLKDGTSIFDKFGPYWTLIQFANEGDENLPESVLISAERTCMPLKHVVLRGEEHGQKLWEFPLVMIRVDGHVVWRGRENPGAETVDRIVRIAPGRAKQTPSYFNGGAISTPFSSTEKAQRQIQEYKLEQMGEMQM</sequence>
<accession>A0A8H4WUC9</accession>
<dbReference type="AlphaFoldDB" id="A0A8H4WUC9"/>